<evidence type="ECO:0008006" key="4">
    <source>
        <dbReference type="Google" id="ProtNLM"/>
    </source>
</evidence>
<evidence type="ECO:0000313" key="2">
    <source>
        <dbReference type="EMBL" id="GEM47922.1"/>
    </source>
</evidence>
<gene>
    <name evidence="2" type="ORF">DC3_35570</name>
</gene>
<feature type="transmembrane region" description="Helical" evidence="1">
    <location>
        <begin position="25"/>
        <end position="46"/>
    </location>
</feature>
<protein>
    <recommendedName>
        <fullName evidence="4">Yip1 domain-containing protein</fullName>
    </recommendedName>
</protein>
<accession>A0A511N4Z6</accession>
<dbReference type="EMBL" id="BJXB01000016">
    <property type="protein sequence ID" value="GEM47922.1"/>
    <property type="molecule type" value="Genomic_DNA"/>
</dbReference>
<keyword evidence="3" id="KW-1185">Reference proteome</keyword>
<keyword evidence="1" id="KW-0812">Transmembrane</keyword>
<name>A0A511N4Z6_DEIC1</name>
<reference evidence="2 3" key="1">
    <citation type="submission" date="2019-07" db="EMBL/GenBank/DDBJ databases">
        <title>Whole genome shotgun sequence of Deinococcus cellulosilyticus NBRC 106333.</title>
        <authorList>
            <person name="Hosoyama A."/>
            <person name="Uohara A."/>
            <person name="Ohji S."/>
            <person name="Ichikawa N."/>
        </authorList>
    </citation>
    <scope>NUCLEOTIDE SEQUENCE [LARGE SCALE GENOMIC DNA]</scope>
    <source>
        <strain evidence="2 3">NBRC 106333</strain>
    </source>
</reference>
<proteinExistence type="predicted"/>
<feature type="transmembrane region" description="Helical" evidence="1">
    <location>
        <begin position="66"/>
        <end position="93"/>
    </location>
</feature>
<dbReference type="AlphaFoldDB" id="A0A511N4Z6"/>
<evidence type="ECO:0000313" key="3">
    <source>
        <dbReference type="Proteomes" id="UP000321306"/>
    </source>
</evidence>
<dbReference type="Proteomes" id="UP000321306">
    <property type="component" value="Unassembled WGS sequence"/>
</dbReference>
<feature type="transmembrane region" description="Helical" evidence="1">
    <location>
        <begin position="105"/>
        <end position="131"/>
    </location>
</feature>
<evidence type="ECO:0000256" key="1">
    <source>
        <dbReference type="SAM" id="Phobius"/>
    </source>
</evidence>
<dbReference type="RefSeq" id="WP_146886577.1">
    <property type="nucleotide sequence ID" value="NZ_BJXB01000016.1"/>
</dbReference>
<comment type="caution">
    <text evidence="2">The sequence shown here is derived from an EMBL/GenBank/DDBJ whole genome shotgun (WGS) entry which is preliminary data.</text>
</comment>
<keyword evidence="1" id="KW-0472">Membrane</keyword>
<organism evidence="2 3">
    <name type="scientific">Deinococcus cellulosilyticus (strain DSM 18568 / NBRC 106333 / KACC 11606 / 5516J-15)</name>
    <dbReference type="NCBI Taxonomy" id="1223518"/>
    <lineage>
        <taxon>Bacteria</taxon>
        <taxon>Thermotogati</taxon>
        <taxon>Deinococcota</taxon>
        <taxon>Deinococci</taxon>
        <taxon>Deinococcales</taxon>
        <taxon>Deinococcaceae</taxon>
        <taxon>Deinococcus</taxon>
    </lineage>
</organism>
<keyword evidence="1" id="KW-1133">Transmembrane helix</keyword>
<sequence>MIDPLLILYRPQQFYRKLFESWPQFGKLMATIGLTMLVWGVCQYVTSKLLMHQLGLDQAFRAPEGVAAGAGIFQAMWIFFCWLMLSVAVALGATFHARPFETTGYALAVSIPVVLVSMLIQMLVISGLPAITPAEMQSILNHQNGTLIGKLVIHAEELYVRHPLVITSQILMLGTVLWQVWVIQQALQVSDVPTMRRIVFSTVLAVVFGLLQYNFSPHWRILQEGVLRTITQPEFQQVPPKGGSEL</sequence>